<reference evidence="2 3" key="1">
    <citation type="journal article" date="2016" name="Nat. Commun.">
        <title>Local admixture of amplified and diversified secreted pathogenesis determinants shapes mosaic Toxoplasma gondii genomes.</title>
        <authorList>
            <person name="Lorenzi H."/>
            <person name="Khan A."/>
            <person name="Behnke M.S."/>
            <person name="Namasivayam S."/>
            <person name="Swapna L.S."/>
            <person name="Hadjithomas M."/>
            <person name="Karamycheva S."/>
            <person name="Pinney D."/>
            <person name="Brunk B.P."/>
            <person name="Ajioka J.W."/>
            <person name="Ajzenberg D."/>
            <person name="Boothroyd J.C."/>
            <person name="Boyle J.P."/>
            <person name="Darde M.L."/>
            <person name="Diaz-Miranda M.A."/>
            <person name="Dubey J.P."/>
            <person name="Fritz H.M."/>
            <person name="Gennari S.M."/>
            <person name="Gregory B.D."/>
            <person name="Kim K."/>
            <person name="Saeij J.P."/>
            <person name="Su C."/>
            <person name="White M.W."/>
            <person name="Zhu X.Q."/>
            <person name="Howe D.K."/>
            <person name="Rosenthal B.M."/>
            <person name="Grigg M.E."/>
            <person name="Parkinson J."/>
            <person name="Liu L."/>
            <person name="Kissinger J.C."/>
            <person name="Roos D.S."/>
            <person name="Sibley L.D."/>
        </authorList>
    </citation>
    <scope>NUCLEOTIDE SEQUENCE [LARGE SCALE GENOMIC DNA]</scope>
    <source>
        <strain evidence="2 3">TgCATBr9</strain>
    </source>
</reference>
<dbReference type="VEuPathDB" id="ToxoDB:TGBR9_384700"/>
<organism evidence="2 3">
    <name type="scientific">Toxoplasma gondii TgCATBr9</name>
    <dbReference type="NCBI Taxonomy" id="943120"/>
    <lineage>
        <taxon>Eukaryota</taxon>
        <taxon>Sar</taxon>
        <taxon>Alveolata</taxon>
        <taxon>Apicomplexa</taxon>
        <taxon>Conoidasida</taxon>
        <taxon>Coccidia</taxon>
        <taxon>Eucoccidiorida</taxon>
        <taxon>Eimeriorina</taxon>
        <taxon>Sarcocystidae</taxon>
        <taxon>Toxoplasma</taxon>
    </lineage>
</organism>
<accession>A0A2T6IFA3</accession>
<feature type="compositionally biased region" description="Basic and acidic residues" evidence="1">
    <location>
        <begin position="76"/>
        <end position="91"/>
    </location>
</feature>
<evidence type="ECO:0000313" key="3">
    <source>
        <dbReference type="Proteomes" id="UP000244488"/>
    </source>
</evidence>
<proteinExistence type="predicted"/>
<protein>
    <submittedName>
        <fullName evidence="2">Uncharacterized protein</fullName>
    </submittedName>
</protein>
<sequence length="154" mass="17973">MLFTSSLRPSGECVVSPLLSLPAPSVACPRAPNGADDGEKRGANTRSDAPGFSPGTEETKRRLMVKAGDRKKRTPERRNGEKETTDHEKKQPARRRRKRRRRKRRRTRTRTRQQAGGRRRKRQVGRRRGEGAMWTVPRDWLEEREMEFAKRKKR</sequence>
<dbReference type="Proteomes" id="UP000244488">
    <property type="component" value="Unassembled WGS sequence"/>
</dbReference>
<comment type="caution">
    <text evidence="2">The sequence shown here is derived from an EMBL/GenBank/DDBJ whole genome shotgun (WGS) entry which is preliminary data.</text>
</comment>
<evidence type="ECO:0000313" key="2">
    <source>
        <dbReference type="EMBL" id="PUA83999.1"/>
    </source>
</evidence>
<dbReference type="AlphaFoldDB" id="A0A2T6IFA3"/>
<evidence type="ECO:0000256" key="1">
    <source>
        <dbReference type="SAM" id="MobiDB-lite"/>
    </source>
</evidence>
<dbReference type="EMBL" id="AFHV02003379">
    <property type="protein sequence ID" value="PUA83999.1"/>
    <property type="molecule type" value="Genomic_DNA"/>
</dbReference>
<feature type="region of interest" description="Disordered" evidence="1">
    <location>
        <begin position="22"/>
        <end position="132"/>
    </location>
</feature>
<feature type="compositionally biased region" description="Basic residues" evidence="1">
    <location>
        <begin position="92"/>
        <end position="126"/>
    </location>
</feature>
<gene>
    <name evidence="2" type="ORF">TGBR9_384700</name>
</gene>
<name>A0A2T6IFA3_TOXGO</name>